<dbReference type="GO" id="GO:0005975">
    <property type="term" value="P:carbohydrate metabolic process"/>
    <property type="evidence" value="ECO:0007669"/>
    <property type="project" value="InterPro"/>
</dbReference>
<gene>
    <name evidence="6" type="ORF">AXG93_593s1110</name>
</gene>
<dbReference type="InterPro" id="IPR001223">
    <property type="entry name" value="Glyco_hydro18_cat"/>
</dbReference>
<dbReference type="PANTHER" id="PTHR46476:SF20">
    <property type="match status" value="1"/>
</dbReference>
<dbReference type="Gene3D" id="3.20.20.80">
    <property type="entry name" value="Glycosidases"/>
    <property type="match status" value="1"/>
</dbReference>
<dbReference type="InterPro" id="IPR017853">
    <property type="entry name" value="GH"/>
</dbReference>
<reference evidence="6" key="1">
    <citation type="submission" date="2016-03" db="EMBL/GenBank/DDBJ databases">
        <title>Mechanisms controlling the formation of the plant cell surface in tip-growing cells are functionally conserved among land plants.</title>
        <authorList>
            <person name="Honkanen S."/>
            <person name="Jones V.A."/>
            <person name="Morieri G."/>
            <person name="Champion C."/>
            <person name="Hetherington A.J."/>
            <person name="Kelly S."/>
            <person name="Saint-Marcoux D."/>
            <person name="Proust H."/>
            <person name="Prescott H."/>
            <person name="Dolan L."/>
        </authorList>
    </citation>
    <scope>NUCLEOTIDE SEQUENCE [LARGE SCALE GENOMIC DNA]</scope>
    <source>
        <tissue evidence="6">Whole gametophyte</tissue>
    </source>
</reference>
<feature type="domain" description="GH18" evidence="5">
    <location>
        <begin position="192"/>
        <end position="466"/>
    </location>
</feature>
<dbReference type="EMBL" id="LVLJ01000294">
    <property type="protein sequence ID" value="OAE34955.1"/>
    <property type="molecule type" value="Genomic_DNA"/>
</dbReference>
<dbReference type="Proteomes" id="UP000077202">
    <property type="component" value="Unassembled WGS sequence"/>
</dbReference>
<evidence type="ECO:0000313" key="6">
    <source>
        <dbReference type="EMBL" id="OAE34955.1"/>
    </source>
</evidence>
<dbReference type="PRINTS" id="PR00451">
    <property type="entry name" value="CHITINBINDNG"/>
</dbReference>
<dbReference type="InterPro" id="IPR018371">
    <property type="entry name" value="Chitin-binding_1_CS"/>
</dbReference>
<evidence type="ECO:0000256" key="3">
    <source>
        <dbReference type="SAM" id="MobiDB-lite"/>
    </source>
</evidence>
<protein>
    <submittedName>
        <fullName evidence="6">Uncharacterized protein</fullName>
    </submittedName>
</protein>
<feature type="disulfide bond" evidence="2">
    <location>
        <begin position="144"/>
        <end position="159"/>
    </location>
</feature>
<dbReference type="SMART" id="SM00270">
    <property type="entry name" value="ChtBD1"/>
    <property type="match status" value="1"/>
</dbReference>
<keyword evidence="7" id="KW-1185">Reference proteome</keyword>
<evidence type="ECO:0000256" key="2">
    <source>
        <dbReference type="PROSITE-ProRule" id="PRU00261"/>
    </source>
</evidence>
<name>A0A176WR04_MARPO</name>
<feature type="region of interest" description="Disordered" evidence="3">
    <location>
        <begin position="27"/>
        <end position="52"/>
    </location>
</feature>
<dbReference type="PROSITE" id="PS00026">
    <property type="entry name" value="CHIT_BIND_I_1"/>
    <property type="match status" value="1"/>
</dbReference>
<accession>A0A176WR04</accession>
<dbReference type="PANTHER" id="PTHR46476">
    <property type="entry name" value="CHITINASE 2-LIKE"/>
    <property type="match status" value="1"/>
</dbReference>
<dbReference type="Gene3D" id="3.30.60.10">
    <property type="entry name" value="Endochitinase-like"/>
    <property type="match status" value="1"/>
</dbReference>
<evidence type="ECO:0000259" key="5">
    <source>
        <dbReference type="PROSITE" id="PS51910"/>
    </source>
</evidence>
<dbReference type="InterPro" id="IPR001002">
    <property type="entry name" value="Chitin-bd_1"/>
</dbReference>
<feature type="domain" description="Chitin-binding type-1" evidence="4">
    <location>
        <begin position="141"/>
        <end position="182"/>
    </location>
</feature>
<feature type="disulfide bond" evidence="2">
    <location>
        <begin position="176"/>
        <end position="180"/>
    </location>
</feature>
<dbReference type="GO" id="GO:0008061">
    <property type="term" value="F:chitin binding"/>
    <property type="evidence" value="ECO:0007669"/>
    <property type="project" value="UniProtKB-UniRule"/>
</dbReference>
<dbReference type="Pfam" id="PF00187">
    <property type="entry name" value="Chitin_bind_1"/>
    <property type="match status" value="1"/>
</dbReference>
<sequence>MVDWLVQLETDMFNRWPLQSLIHFPDLNRHNPPGDPKHETQSKASKSRHLRESRGLVVCHVCRPTRTKSDRGPRDFIIQTSRRLCRSTLFKRWRPHRYELNSLNLLAMGLTSGFGMRRGHGGVAVAISLLISAGILQLTWAQDCGSAAGGALCANKLCCSQYGYCGNTAAYCGTGCQSQCSYAAPKGLFPGRMLFDYLGSNGVAITFNDIPITQSDKTWVLGLSFAIDLTSTGQKANGIHSVYWNPTLTKAAAKAWRQAHSNGRIVIAIGGAVYYTPSGTEVSVDWYNPTNPTQWLANAVSSLTTIIQDYGADGIDIDIERFPNGNTNFVSLIGQLIQTLKNNGVINIVSVAPGFDQLALYTQLHNSYGSYIDLVNYQFYGEGLNTCAKYKARYNVVVQSLPVNKVGLSTQVALDPNTITGSTFYNCVTQIKNEGRAISGVYLWNADLSKNLNNNFQTEKDVDAIL</sequence>
<evidence type="ECO:0000256" key="1">
    <source>
        <dbReference type="ARBA" id="ARBA00022669"/>
    </source>
</evidence>
<feature type="disulfide bond" evidence="2">
    <location>
        <begin position="158"/>
        <end position="172"/>
    </location>
</feature>
<keyword evidence="2" id="KW-1015">Disulfide bond</keyword>
<evidence type="ECO:0000259" key="4">
    <source>
        <dbReference type="PROSITE" id="PS50941"/>
    </source>
</evidence>
<dbReference type="FunFam" id="3.30.60.10:FF:000001">
    <property type="entry name" value="Basic endochitinase"/>
    <property type="match status" value="1"/>
</dbReference>
<dbReference type="AlphaFoldDB" id="A0A176WR04"/>
<dbReference type="SUPFAM" id="SSF57016">
    <property type="entry name" value="Plant lectins/antimicrobial peptides"/>
    <property type="match status" value="1"/>
</dbReference>
<dbReference type="Pfam" id="PF00704">
    <property type="entry name" value="Glyco_hydro_18"/>
    <property type="match status" value="1"/>
</dbReference>
<organism evidence="6 7">
    <name type="scientific">Marchantia polymorpha subsp. ruderalis</name>
    <dbReference type="NCBI Taxonomy" id="1480154"/>
    <lineage>
        <taxon>Eukaryota</taxon>
        <taxon>Viridiplantae</taxon>
        <taxon>Streptophyta</taxon>
        <taxon>Embryophyta</taxon>
        <taxon>Marchantiophyta</taxon>
        <taxon>Marchantiopsida</taxon>
        <taxon>Marchantiidae</taxon>
        <taxon>Marchantiales</taxon>
        <taxon>Marchantiaceae</taxon>
        <taxon>Marchantia</taxon>
    </lineage>
</organism>
<comment type="caution">
    <text evidence="6">The sequence shown here is derived from an EMBL/GenBank/DDBJ whole genome shotgun (WGS) entry which is preliminary data.</text>
</comment>
<dbReference type="PROSITE" id="PS50941">
    <property type="entry name" value="CHIT_BIND_I_2"/>
    <property type="match status" value="1"/>
</dbReference>
<keyword evidence="1 2" id="KW-0147">Chitin-binding</keyword>
<evidence type="ECO:0000313" key="7">
    <source>
        <dbReference type="Proteomes" id="UP000077202"/>
    </source>
</evidence>
<proteinExistence type="predicted"/>
<dbReference type="InterPro" id="IPR036861">
    <property type="entry name" value="Endochitinase-like_sf"/>
</dbReference>
<dbReference type="SUPFAM" id="SSF51445">
    <property type="entry name" value="(Trans)glycosidases"/>
    <property type="match status" value="1"/>
</dbReference>
<feature type="disulfide bond" evidence="2">
    <location>
        <begin position="153"/>
        <end position="165"/>
    </location>
</feature>
<dbReference type="PROSITE" id="PS51910">
    <property type="entry name" value="GH18_2"/>
    <property type="match status" value="1"/>
</dbReference>
<dbReference type="CDD" id="cd00035">
    <property type="entry name" value="ChtBD1"/>
    <property type="match status" value="1"/>
</dbReference>